<dbReference type="InterPro" id="IPR030393">
    <property type="entry name" value="G_ENGB_dom"/>
</dbReference>
<evidence type="ECO:0000256" key="6">
    <source>
        <dbReference type="ARBA" id="ARBA00022842"/>
    </source>
</evidence>
<dbReference type="InterPro" id="IPR019987">
    <property type="entry name" value="GTP-bd_ribosome_bio_YsxC"/>
</dbReference>
<dbReference type="GO" id="GO:0051301">
    <property type="term" value="P:cell division"/>
    <property type="evidence" value="ECO:0007669"/>
    <property type="project" value="UniProtKB-KW"/>
</dbReference>
<keyword evidence="3" id="KW-0132">Cell division</keyword>
<dbReference type="VEuPathDB" id="AmoebaDB:NfTy_014160"/>
<evidence type="ECO:0000256" key="5">
    <source>
        <dbReference type="ARBA" id="ARBA00022741"/>
    </source>
</evidence>
<accession>A0A6A5CEA4</accession>
<evidence type="ECO:0000259" key="11">
    <source>
        <dbReference type="PROSITE" id="PS51706"/>
    </source>
</evidence>
<dbReference type="NCBIfam" id="TIGR03598">
    <property type="entry name" value="GTPase_YsxC"/>
    <property type="match status" value="1"/>
</dbReference>
<keyword evidence="8" id="KW-0717">Septation</keyword>
<keyword evidence="6" id="KW-0460">Magnesium</keyword>
<dbReference type="GO" id="GO:0046872">
    <property type="term" value="F:metal ion binding"/>
    <property type="evidence" value="ECO:0007669"/>
    <property type="project" value="UniProtKB-KW"/>
</dbReference>
<evidence type="ECO:0000256" key="9">
    <source>
        <dbReference type="ARBA" id="ARBA00023306"/>
    </source>
</evidence>
<proteinExistence type="inferred from homology"/>
<dbReference type="VEuPathDB" id="AmoebaDB:NF0082760"/>
<keyword evidence="13" id="KW-1185">Reference proteome</keyword>
<organism evidence="12 13">
    <name type="scientific">Naegleria fowleri</name>
    <name type="common">Brain eating amoeba</name>
    <dbReference type="NCBI Taxonomy" id="5763"/>
    <lineage>
        <taxon>Eukaryota</taxon>
        <taxon>Discoba</taxon>
        <taxon>Heterolobosea</taxon>
        <taxon>Tetramitia</taxon>
        <taxon>Eutetramitia</taxon>
        <taxon>Vahlkampfiidae</taxon>
        <taxon>Naegleria</taxon>
    </lineage>
</organism>
<evidence type="ECO:0000256" key="7">
    <source>
        <dbReference type="ARBA" id="ARBA00023134"/>
    </source>
</evidence>
<keyword evidence="9" id="KW-0131">Cell cycle</keyword>
<dbReference type="PANTHER" id="PTHR11649">
    <property type="entry name" value="MSS1/TRME-RELATED GTP-BINDING PROTEIN"/>
    <property type="match status" value="1"/>
</dbReference>
<comment type="cofactor">
    <cofactor evidence="1">
        <name>Mg(2+)</name>
        <dbReference type="ChEBI" id="CHEBI:18420"/>
    </cofactor>
</comment>
<dbReference type="Proteomes" id="UP000444721">
    <property type="component" value="Unassembled WGS sequence"/>
</dbReference>
<dbReference type="OrthoDB" id="391988at2759"/>
<dbReference type="EMBL" id="VFQX01000006">
    <property type="protein sequence ID" value="KAF0983639.1"/>
    <property type="molecule type" value="Genomic_DNA"/>
</dbReference>
<keyword evidence="4" id="KW-0479">Metal-binding</keyword>
<evidence type="ECO:0000256" key="8">
    <source>
        <dbReference type="ARBA" id="ARBA00023210"/>
    </source>
</evidence>
<keyword evidence="7" id="KW-0342">GTP-binding</keyword>
<evidence type="ECO:0000313" key="12">
    <source>
        <dbReference type="EMBL" id="KAF0983639.1"/>
    </source>
</evidence>
<dbReference type="AlphaFoldDB" id="A0A6A5CEA4"/>
<dbReference type="CDD" id="cd01876">
    <property type="entry name" value="YihA_EngB"/>
    <property type="match status" value="1"/>
</dbReference>
<dbReference type="Gene3D" id="3.40.50.300">
    <property type="entry name" value="P-loop containing nucleotide triphosphate hydrolases"/>
    <property type="match status" value="1"/>
</dbReference>
<feature type="domain" description="EngB-type G" evidence="11">
    <location>
        <begin position="113"/>
        <end position="291"/>
    </location>
</feature>
<dbReference type="RefSeq" id="XP_044568352.1">
    <property type="nucleotide sequence ID" value="XM_044701032.1"/>
</dbReference>
<evidence type="ECO:0000256" key="2">
    <source>
        <dbReference type="ARBA" id="ARBA00009638"/>
    </source>
</evidence>
<evidence type="ECO:0000256" key="4">
    <source>
        <dbReference type="ARBA" id="ARBA00022723"/>
    </source>
</evidence>
<dbReference type="PROSITE" id="PS51706">
    <property type="entry name" value="G_ENGB"/>
    <property type="match status" value="1"/>
</dbReference>
<evidence type="ECO:0000313" key="13">
    <source>
        <dbReference type="Proteomes" id="UP000444721"/>
    </source>
</evidence>
<evidence type="ECO:0000256" key="1">
    <source>
        <dbReference type="ARBA" id="ARBA00001946"/>
    </source>
</evidence>
<protein>
    <recommendedName>
        <fullName evidence="11">EngB-type G domain-containing protein</fullName>
    </recommendedName>
</protein>
<reference evidence="12 13" key="1">
    <citation type="journal article" date="2019" name="Sci. Rep.">
        <title>Nanopore sequencing improves the draft genome of the human pathogenic amoeba Naegleria fowleri.</title>
        <authorList>
            <person name="Liechti N."/>
            <person name="Schurch N."/>
            <person name="Bruggmann R."/>
            <person name="Wittwer M."/>
        </authorList>
    </citation>
    <scope>NUCLEOTIDE SEQUENCE [LARGE SCALE GENOMIC DNA]</scope>
    <source>
        <strain evidence="12 13">ATCC 30894</strain>
    </source>
</reference>
<dbReference type="VEuPathDB" id="AmoebaDB:FDP41_010704"/>
<evidence type="ECO:0000256" key="10">
    <source>
        <dbReference type="SAM" id="MobiDB-lite"/>
    </source>
</evidence>
<dbReference type="InterPro" id="IPR006073">
    <property type="entry name" value="GTP-bd"/>
</dbReference>
<dbReference type="HAMAP" id="MF_00321">
    <property type="entry name" value="GTPase_EngB"/>
    <property type="match status" value="1"/>
</dbReference>
<feature type="region of interest" description="Disordered" evidence="10">
    <location>
        <begin position="335"/>
        <end position="381"/>
    </location>
</feature>
<dbReference type="SUPFAM" id="SSF52540">
    <property type="entry name" value="P-loop containing nucleoside triphosphate hydrolases"/>
    <property type="match status" value="1"/>
</dbReference>
<name>A0A6A5CEA4_NAEFO</name>
<comment type="caution">
    <text evidence="12">The sequence shown here is derived from an EMBL/GenBank/DDBJ whole genome shotgun (WGS) entry which is preliminary data.</text>
</comment>
<dbReference type="GO" id="GO:0005525">
    <property type="term" value="F:GTP binding"/>
    <property type="evidence" value="ECO:0007669"/>
    <property type="project" value="UniProtKB-KW"/>
</dbReference>
<keyword evidence="5" id="KW-0547">Nucleotide-binding</keyword>
<feature type="compositionally biased region" description="Polar residues" evidence="10">
    <location>
        <begin position="364"/>
        <end position="375"/>
    </location>
</feature>
<dbReference type="GeneID" id="68117919"/>
<comment type="similarity">
    <text evidence="2">Belongs to the TRAFAC class TrmE-Era-EngA-EngB-Septin-like GTPase superfamily. EngB GTPase family.</text>
</comment>
<sequence length="381" mass="43483">MIHYHQHDEAREEEDIVLDEEQDQQHVQNIITSFDPITLQKKYIFTFGGVPVPVPPFEMTPPIILDSVDVAARKLEGEIPVTFSDIEFIFRKEQSCMEFSCGSVEEFPKDNPEMPQIAFAGRSNVGKSSLLNALVDSDRLARVSATPGHTKRVNYFNINNLLYVVDLPGYGFAEGNAEKIREWNVVFREYCIRNTVLKRVFILLDARYGVYEQDCEFMDMLEEAGISYQIVLTKCDKVSPEHLNEMMNFLYNEMKSGNTFRSCFPYILPTSSEKMIGIQDLKAAIIRASGILESGALFSRQEREALAARMENIMRSTEPDHPYFKLRNEILNNTQIKTDDQGKYSTQRPTPVVAKNQGQEDEGISTSLETNSTKRTPQEKS</sequence>
<dbReference type="InterPro" id="IPR027417">
    <property type="entry name" value="P-loop_NTPase"/>
</dbReference>
<evidence type="ECO:0000256" key="3">
    <source>
        <dbReference type="ARBA" id="ARBA00022618"/>
    </source>
</evidence>
<gene>
    <name evidence="12" type="ORF">FDP41_010704</name>
</gene>
<dbReference type="Pfam" id="PF01926">
    <property type="entry name" value="MMR_HSR1"/>
    <property type="match status" value="1"/>
</dbReference>
<dbReference type="PANTHER" id="PTHR11649:SF13">
    <property type="entry name" value="ENGB-TYPE G DOMAIN-CONTAINING PROTEIN"/>
    <property type="match status" value="1"/>
</dbReference>